<dbReference type="AlphaFoldDB" id="A0A9P8NX94"/>
<dbReference type="InterPro" id="IPR032805">
    <property type="entry name" value="Wax_synthase_dom"/>
</dbReference>
<keyword evidence="3 5" id="KW-1133">Transmembrane helix</keyword>
<keyword evidence="4 5" id="KW-0472">Membrane</keyword>
<keyword evidence="8" id="KW-1185">Reference proteome</keyword>
<evidence type="ECO:0000256" key="1">
    <source>
        <dbReference type="ARBA" id="ARBA00004141"/>
    </source>
</evidence>
<evidence type="ECO:0000256" key="3">
    <source>
        <dbReference type="ARBA" id="ARBA00022989"/>
    </source>
</evidence>
<protein>
    <recommendedName>
        <fullName evidence="6">Wax synthase domain-containing protein</fullName>
    </recommendedName>
</protein>
<dbReference type="GO" id="GO:0016020">
    <property type="term" value="C:membrane"/>
    <property type="evidence" value="ECO:0007669"/>
    <property type="project" value="UniProtKB-SubCell"/>
</dbReference>
<dbReference type="RefSeq" id="XP_046058304.1">
    <property type="nucleotide sequence ID" value="XM_046207888.1"/>
</dbReference>
<dbReference type="Pfam" id="PF13813">
    <property type="entry name" value="MBOAT_2"/>
    <property type="match status" value="1"/>
</dbReference>
<gene>
    <name evidence="7" type="ORF">OGAPHI_006587</name>
</gene>
<reference evidence="7" key="1">
    <citation type="journal article" date="2021" name="Open Biol.">
        <title>Shared evolutionary footprints suggest mitochondrial oxidative damage underlies multiple complex I losses in fungi.</title>
        <authorList>
            <person name="Schikora-Tamarit M.A."/>
            <person name="Marcet-Houben M."/>
            <person name="Nosek J."/>
            <person name="Gabaldon T."/>
        </authorList>
    </citation>
    <scope>NUCLEOTIDE SEQUENCE</scope>
    <source>
        <strain evidence="7">CBS6075</strain>
    </source>
</reference>
<evidence type="ECO:0000256" key="5">
    <source>
        <dbReference type="SAM" id="Phobius"/>
    </source>
</evidence>
<organism evidence="7 8">
    <name type="scientific">Ogataea philodendri</name>
    <dbReference type="NCBI Taxonomy" id="1378263"/>
    <lineage>
        <taxon>Eukaryota</taxon>
        <taxon>Fungi</taxon>
        <taxon>Dikarya</taxon>
        <taxon>Ascomycota</taxon>
        <taxon>Saccharomycotina</taxon>
        <taxon>Pichiomycetes</taxon>
        <taxon>Pichiales</taxon>
        <taxon>Pichiaceae</taxon>
        <taxon>Ogataea</taxon>
    </lineage>
</organism>
<evidence type="ECO:0000313" key="7">
    <source>
        <dbReference type="EMBL" id="KAH3661180.1"/>
    </source>
</evidence>
<feature type="transmembrane region" description="Helical" evidence="5">
    <location>
        <begin position="353"/>
        <end position="373"/>
    </location>
</feature>
<feature type="transmembrane region" description="Helical" evidence="5">
    <location>
        <begin position="147"/>
        <end position="168"/>
    </location>
</feature>
<evidence type="ECO:0000259" key="6">
    <source>
        <dbReference type="Pfam" id="PF13813"/>
    </source>
</evidence>
<feature type="transmembrane region" description="Helical" evidence="5">
    <location>
        <begin position="216"/>
        <end position="233"/>
    </location>
</feature>
<reference evidence="7" key="2">
    <citation type="submission" date="2021-01" db="EMBL/GenBank/DDBJ databases">
        <authorList>
            <person name="Schikora-Tamarit M.A."/>
        </authorList>
    </citation>
    <scope>NUCLEOTIDE SEQUENCE</scope>
    <source>
        <strain evidence="7">CBS6075</strain>
    </source>
</reference>
<sequence>MVNPVSVIWDRTPILQHLLIVGAYTLLLQLPAVFWRKYVAVTALAALIYRLTLVEQHLTPGSQYLQAISFASAYVYALDLFLVNEYPETTDYQPRKETLQKVQDAPPFSRAKLDWAFRRSCYVNRGTGWVTASKTKLRAFTPIKSKIRFALGIVAQTVLQLVVAALGMKYISRYNYVAQRGRDADFPSIFSEVSGPLELVLVATCMAFYTYAGLSLFFNTASLFAVLCNIVDIEDYTPLFDMSKMFTSPPLKTFWNEAWHQLLYRSYSLCRALTDKLFGTSPSGKILAVYLTFLLNGTLHWFANTKMAWYRTSGDAAYRPMFLFLYWCVTLRVENRWNRFLAKRSIQLPKPVCVATAIVWFVVVQTPAAIVLFHDQLRADMPMFIARSQ</sequence>
<evidence type="ECO:0000256" key="2">
    <source>
        <dbReference type="ARBA" id="ARBA00022692"/>
    </source>
</evidence>
<dbReference type="OrthoDB" id="1077582at2759"/>
<dbReference type="Proteomes" id="UP000769157">
    <property type="component" value="Unassembled WGS sequence"/>
</dbReference>
<evidence type="ECO:0000256" key="4">
    <source>
        <dbReference type="ARBA" id="ARBA00023136"/>
    </source>
</evidence>
<proteinExistence type="predicted"/>
<evidence type="ECO:0000313" key="8">
    <source>
        <dbReference type="Proteomes" id="UP000769157"/>
    </source>
</evidence>
<feature type="transmembrane region" description="Helical" evidence="5">
    <location>
        <begin position="286"/>
        <end position="304"/>
    </location>
</feature>
<keyword evidence="2 5" id="KW-0812">Transmembrane</keyword>
<dbReference type="EMBL" id="JAEUBE010000487">
    <property type="protein sequence ID" value="KAH3661180.1"/>
    <property type="molecule type" value="Genomic_DNA"/>
</dbReference>
<accession>A0A9P8NX94</accession>
<feature type="domain" description="Wax synthase" evidence="6">
    <location>
        <begin position="239"/>
        <end position="310"/>
    </location>
</feature>
<dbReference type="GeneID" id="70238551"/>
<comment type="subcellular location">
    <subcellularLocation>
        <location evidence="1">Membrane</location>
        <topology evidence="1">Multi-pass membrane protein</topology>
    </subcellularLocation>
</comment>
<comment type="caution">
    <text evidence="7">The sequence shown here is derived from an EMBL/GenBank/DDBJ whole genome shotgun (WGS) entry which is preliminary data.</text>
</comment>
<name>A0A9P8NX94_9ASCO</name>